<sequence length="97" mass="10441">MQQSVPVPGRSRQAAQAVSGRTSRGPGRDSPSPRDSHTGAWIFYPPSSERRRLIAPHILSSFHRPLLWMSPPGRAAMPGEGRGRLTLQMDPAGSGTA</sequence>
<evidence type="ECO:0000313" key="2">
    <source>
        <dbReference type="EMBL" id="TNN46153.1"/>
    </source>
</evidence>
<feature type="region of interest" description="Disordered" evidence="1">
    <location>
        <begin position="1"/>
        <end position="41"/>
    </location>
</feature>
<accession>A0A4Z2FZU2</accession>
<evidence type="ECO:0000313" key="3">
    <source>
        <dbReference type="Proteomes" id="UP000314294"/>
    </source>
</evidence>
<name>A0A4Z2FZU2_9TELE</name>
<protein>
    <submittedName>
        <fullName evidence="2">Uncharacterized protein</fullName>
    </submittedName>
</protein>
<gene>
    <name evidence="2" type="ORF">EYF80_043658</name>
</gene>
<feature type="compositionally biased region" description="Polar residues" evidence="1">
    <location>
        <begin position="13"/>
        <end position="22"/>
    </location>
</feature>
<comment type="caution">
    <text evidence="2">The sequence shown here is derived from an EMBL/GenBank/DDBJ whole genome shotgun (WGS) entry which is preliminary data.</text>
</comment>
<dbReference type="Proteomes" id="UP000314294">
    <property type="component" value="Unassembled WGS sequence"/>
</dbReference>
<dbReference type="AlphaFoldDB" id="A0A4Z2FZU2"/>
<dbReference type="EMBL" id="SRLO01000805">
    <property type="protein sequence ID" value="TNN46153.1"/>
    <property type="molecule type" value="Genomic_DNA"/>
</dbReference>
<organism evidence="2 3">
    <name type="scientific">Liparis tanakae</name>
    <name type="common">Tanaka's snailfish</name>
    <dbReference type="NCBI Taxonomy" id="230148"/>
    <lineage>
        <taxon>Eukaryota</taxon>
        <taxon>Metazoa</taxon>
        <taxon>Chordata</taxon>
        <taxon>Craniata</taxon>
        <taxon>Vertebrata</taxon>
        <taxon>Euteleostomi</taxon>
        <taxon>Actinopterygii</taxon>
        <taxon>Neopterygii</taxon>
        <taxon>Teleostei</taxon>
        <taxon>Neoteleostei</taxon>
        <taxon>Acanthomorphata</taxon>
        <taxon>Eupercaria</taxon>
        <taxon>Perciformes</taxon>
        <taxon>Cottioidei</taxon>
        <taxon>Cottales</taxon>
        <taxon>Liparidae</taxon>
        <taxon>Liparis</taxon>
    </lineage>
</organism>
<keyword evidence="3" id="KW-1185">Reference proteome</keyword>
<evidence type="ECO:0000256" key="1">
    <source>
        <dbReference type="SAM" id="MobiDB-lite"/>
    </source>
</evidence>
<feature type="region of interest" description="Disordered" evidence="1">
    <location>
        <begin position="74"/>
        <end position="97"/>
    </location>
</feature>
<reference evidence="2 3" key="1">
    <citation type="submission" date="2019-03" db="EMBL/GenBank/DDBJ databases">
        <title>First draft genome of Liparis tanakae, snailfish: a comprehensive survey of snailfish specific genes.</title>
        <authorList>
            <person name="Kim W."/>
            <person name="Song I."/>
            <person name="Jeong J.-H."/>
            <person name="Kim D."/>
            <person name="Kim S."/>
            <person name="Ryu S."/>
            <person name="Song J.Y."/>
            <person name="Lee S.K."/>
        </authorList>
    </citation>
    <scope>NUCLEOTIDE SEQUENCE [LARGE SCALE GENOMIC DNA]</scope>
    <source>
        <tissue evidence="2">Muscle</tissue>
    </source>
</reference>
<proteinExistence type="predicted"/>